<organism evidence="2 3">
    <name type="scientific">Pyrolobus fumarii (strain DSM 11204 / 1A)</name>
    <dbReference type="NCBI Taxonomy" id="694429"/>
    <lineage>
        <taxon>Archaea</taxon>
        <taxon>Thermoproteota</taxon>
        <taxon>Thermoprotei</taxon>
        <taxon>Desulfurococcales</taxon>
        <taxon>Pyrodictiaceae</taxon>
        <taxon>Pyrolobus</taxon>
    </lineage>
</organism>
<evidence type="ECO:0000256" key="1">
    <source>
        <dbReference type="SAM" id="Phobius"/>
    </source>
</evidence>
<accession>G0ECX6</accession>
<feature type="transmembrane region" description="Helical" evidence="1">
    <location>
        <begin position="22"/>
        <end position="42"/>
    </location>
</feature>
<protein>
    <submittedName>
        <fullName evidence="2">Uncharacterized protein</fullName>
    </submittedName>
</protein>
<dbReference type="RefSeq" id="WP_014027373.1">
    <property type="nucleotide sequence ID" value="NC_015931.1"/>
</dbReference>
<gene>
    <name evidence="2" type="ordered locus">Pyrfu_1843</name>
</gene>
<dbReference type="HOGENOM" id="CLU_2679080_0_0_2"/>
<evidence type="ECO:0000313" key="2">
    <source>
        <dbReference type="EMBL" id="AEM39696.1"/>
    </source>
</evidence>
<dbReference type="KEGG" id="pfm:Pyrfu_1843"/>
<keyword evidence="3" id="KW-1185">Reference proteome</keyword>
<sequence length="74" mass="8084">MAAVGKGTVVIVNYSEPRLGHLILGIGQLCDAACYAVVLFLYRFHVNGGFAVPVTWGCEELRRREALGRAYEEG</sequence>
<dbReference type="AlphaFoldDB" id="G0ECX6"/>
<dbReference type="InParanoid" id="G0ECX6"/>
<keyword evidence="1" id="KW-0812">Transmembrane</keyword>
<evidence type="ECO:0000313" key="3">
    <source>
        <dbReference type="Proteomes" id="UP000001037"/>
    </source>
</evidence>
<name>G0ECX6_PYRF1</name>
<dbReference type="Proteomes" id="UP000001037">
    <property type="component" value="Chromosome"/>
</dbReference>
<keyword evidence="1" id="KW-1133">Transmembrane helix</keyword>
<keyword evidence="1" id="KW-0472">Membrane</keyword>
<dbReference type="GeneID" id="11138179"/>
<reference evidence="2 3" key="1">
    <citation type="journal article" date="2011" name="Stand. Genomic Sci.">
        <title>Complete genome sequence of the hyperthermophilic chemolithoautotroph Pyrolobus fumarii type strain (1A).</title>
        <authorList>
            <person name="Anderson I."/>
            <person name="Goker M."/>
            <person name="Nolan M."/>
            <person name="Lucas S."/>
            <person name="Hammon N."/>
            <person name="Deshpande S."/>
            <person name="Cheng J.F."/>
            <person name="Tapia R."/>
            <person name="Han C."/>
            <person name="Goodwin L."/>
            <person name="Pitluck S."/>
            <person name="Huntemann M."/>
            <person name="Liolios K."/>
            <person name="Ivanova N."/>
            <person name="Pagani I."/>
            <person name="Mavromatis K."/>
            <person name="Ovchinikova G."/>
            <person name="Pati A."/>
            <person name="Chen A."/>
            <person name="Palaniappan K."/>
            <person name="Land M."/>
            <person name="Hauser L."/>
            <person name="Brambilla E.M."/>
            <person name="Huber H."/>
            <person name="Yasawong M."/>
            <person name="Rohde M."/>
            <person name="Spring S."/>
            <person name="Abt B."/>
            <person name="Sikorski J."/>
            <person name="Wirth R."/>
            <person name="Detter J.C."/>
            <person name="Woyke T."/>
            <person name="Bristow J."/>
            <person name="Eisen J.A."/>
            <person name="Markowitz V."/>
            <person name="Hugenholtz P."/>
            <person name="Kyrpides N.C."/>
            <person name="Klenk H.P."/>
            <person name="Lapidus A."/>
        </authorList>
    </citation>
    <scope>NUCLEOTIDE SEQUENCE [LARGE SCALE GENOMIC DNA]</scope>
    <source>
        <strain evidence="3">DSM 11204 / 1A</strain>
    </source>
</reference>
<dbReference type="EMBL" id="CP002838">
    <property type="protein sequence ID" value="AEM39696.1"/>
    <property type="molecule type" value="Genomic_DNA"/>
</dbReference>
<proteinExistence type="predicted"/>